<gene>
    <name evidence="1" type="ORF">A33K_13236</name>
</gene>
<dbReference type="EMBL" id="JH692061">
    <property type="protein sequence ID" value="EIP89655.1"/>
    <property type="molecule type" value="Genomic_DNA"/>
</dbReference>
<name>A0ABN0GBC8_9BURK</name>
<accession>A0ABN0GBC8</accession>
<protein>
    <submittedName>
        <fullName evidence="1">Uncharacterized protein</fullName>
    </submittedName>
</protein>
<dbReference type="Proteomes" id="UP000004682">
    <property type="component" value="Unassembled WGS sequence"/>
</dbReference>
<sequence length="160" mass="17423">MRLSIEPYALPLMIEIEKIQGAAYGMTVTVRHVGSLSEGWLTASTHARRTRTRTHTLDAAVMPSMRQRQANARREPAFAASAGWARENAALMRRESRVHGEAVLRTATRTVCLIGWTAANEWARTSCRSGGETARKSTTASVQGGCPICGDGGILGRRRT</sequence>
<keyword evidence="2" id="KW-1185">Reference proteome</keyword>
<evidence type="ECO:0000313" key="2">
    <source>
        <dbReference type="Proteomes" id="UP000004682"/>
    </source>
</evidence>
<evidence type="ECO:0000313" key="1">
    <source>
        <dbReference type="EMBL" id="EIP89655.1"/>
    </source>
</evidence>
<reference evidence="2" key="1">
    <citation type="journal article" date="2012" name="J. Bacteriol.">
        <title>Revised Genome Sequence of Burkholderia thailandensis MSMB43 with Improved Annotation.</title>
        <authorList>
            <person name="Zhuo Y."/>
            <person name="Liu L."/>
            <person name="Wang Q."/>
            <person name="Liu X."/>
            <person name="Ren B."/>
            <person name="Liu M."/>
            <person name="Ni P."/>
            <person name="Cheng Y.Q."/>
            <person name="Zhang L."/>
        </authorList>
    </citation>
    <scope>NUCLEOTIDE SEQUENCE [LARGE SCALE GENOMIC DNA]</scope>
    <source>
        <strain evidence="2">MSMB43</strain>
    </source>
</reference>
<proteinExistence type="predicted"/>
<organism evidence="1 2">
    <name type="scientific">Burkholderia humptydooensis MSMB43</name>
    <dbReference type="NCBI Taxonomy" id="441157"/>
    <lineage>
        <taxon>Bacteria</taxon>
        <taxon>Pseudomonadati</taxon>
        <taxon>Pseudomonadota</taxon>
        <taxon>Betaproteobacteria</taxon>
        <taxon>Burkholderiales</taxon>
        <taxon>Burkholderiaceae</taxon>
        <taxon>Burkholderia</taxon>
        <taxon>pseudomallei group</taxon>
    </lineage>
</organism>